<dbReference type="EMBL" id="CP003703">
    <property type="protein sequence ID" value="AFN65188.1"/>
    <property type="molecule type" value="Genomic_DNA"/>
</dbReference>
<protein>
    <submittedName>
        <fullName evidence="1">Uncharacterized protein</fullName>
    </submittedName>
</protein>
<dbReference type="KEGG" id="mwe:WEN_01985"/>
<keyword evidence="2" id="KW-1185">Reference proteome</keyword>
<reference evidence="1 2" key="1">
    <citation type="journal article" date="2012" name="J. Bacteriol.">
        <title>Complete genome sequence of Mycoplasma wenyonii strain Massachusetts.</title>
        <authorList>
            <person name="Dos Santos A.P."/>
            <person name="Guimaraes A.M."/>
            <person name="do Nascimento N.C."/>
            <person name="Sanmiguel P.J."/>
            <person name="Messick J.B."/>
        </authorList>
    </citation>
    <scope>NUCLEOTIDE SEQUENCE [LARGE SCALE GENOMIC DNA]</scope>
    <source>
        <strain evidence="1 2">Massachusetts</strain>
    </source>
</reference>
<gene>
    <name evidence="1" type="ordered locus">WEN_01985</name>
</gene>
<evidence type="ECO:0000313" key="1">
    <source>
        <dbReference type="EMBL" id="AFN65188.1"/>
    </source>
</evidence>
<dbReference type="PATRIC" id="fig|1197325.3.peg.429"/>
<dbReference type="HOGENOM" id="CLU_053830_0_0_14"/>
<sequence>MGWFGPREVTKALEEIEEVKERNKKINVSYWPAIQESGKYLDQQDLDGLQEFWASRTKEFEEEIFGLYRGRAWWIKQFGQKRNKDLVDLEFDLSKVRTMLNKTEDQLRDDPWTYGEIFQNPKLAIVRLVGNVEETGFNYLKHLAWPEKGKVTSLKEKKIAFVILGLILGEEYGFDCQSGQEDHKTKFFKECGRDHIGKIRNDGKVKRVIKTTYKHSGQFSVPEAHKGGSWRLQPKLDTSSQSTLLKMDDVQTTALLNEKCEEEGGWFTWNSWRDTTIKIRREVCDQIIRPWFGNNVSDKRLCLIEIPEHKYYLRLNTYLEVFQIPTWINKNTFWTKCSNYSI</sequence>
<name>I6Z6G8_MYCWM</name>
<dbReference type="AlphaFoldDB" id="I6Z6G8"/>
<dbReference type="RefSeq" id="WP_014849898.1">
    <property type="nucleotide sequence ID" value="NC_018149.1"/>
</dbReference>
<accession>I6Z6G8</accession>
<dbReference type="Proteomes" id="UP000009005">
    <property type="component" value="Chromosome"/>
</dbReference>
<evidence type="ECO:0000313" key="2">
    <source>
        <dbReference type="Proteomes" id="UP000009005"/>
    </source>
</evidence>
<organism evidence="1 2">
    <name type="scientific">Mycoplasma wenyonii (strain Massachusetts)</name>
    <name type="common">Eperythrozoon wenyonii</name>
    <dbReference type="NCBI Taxonomy" id="1197325"/>
    <lineage>
        <taxon>Bacteria</taxon>
        <taxon>Bacillati</taxon>
        <taxon>Mycoplasmatota</taxon>
        <taxon>Mollicutes</taxon>
        <taxon>Mycoplasmataceae</taxon>
        <taxon>Mycoplasma</taxon>
    </lineage>
</organism>
<proteinExistence type="predicted"/>